<dbReference type="InterPro" id="IPR001117">
    <property type="entry name" value="Cu-oxidase_2nd"/>
</dbReference>
<name>A0A2W2FCK5_9ACTN</name>
<keyword evidence="9" id="KW-1185">Reference proteome</keyword>
<feature type="domain" description="Plastocyanin-like" evidence="7">
    <location>
        <begin position="61"/>
        <end position="163"/>
    </location>
</feature>
<dbReference type="Gene3D" id="2.60.40.420">
    <property type="entry name" value="Cupredoxins - blue copper proteins"/>
    <property type="match status" value="3"/>
</dbReference>
<dbReference type="InterPro" id="IPR002355">
    <property type="entry name" value="Cu_oxidase_Cu_BS"/>
</dbReference>
<dbReference type="InterPro" id="IPR011706">
    <property type="entry name" value="Cu-oxidase_C"/>
</dbReference>
<evidence type="ECO:0000259" key="5">
    <source>
        <dbReference type="Pfam" id="PF00394"/>
    </source>
</evidence>
<dbReference type="InterPro" id="IPR008972">
    <property type="entry name" value="Cupredoxin"/>
</dbReference>
<dbReference type="CDD" id="cd13870">
    <property type="entry name" value="CuRO_2_CopA_like_1"/>
    <property type="match status" value="1"/>
</dbReference>
<feature type="domain" description="Plastocyanin-like" evidence="6">
    <location>
        <begin position="371"/>
        <end position="471"/>
    </location>
</feature>
<dbReference type="GO" id="GO:0005507">
    <property type="term" value="F:copper ion binding"/>
    <property type="evidence" value="ECO:0007669"/>
    <property type="project" value="InterPro"/>
</dbReference>
<evidence type="ECO:0000313" key="8">
    <source>
        <dbReference type="EMBL" id="PZG13244.1"/>
    </source>
</evidence>
<dbReference type="PROSITE" id="PS00079">
    <property type="entry name" value="MULTICOPPER_OXIDASE1"/>
    <property type="match status" value="2"/>
</dbReference>
<feature type="compositionally biased region" description="Basic and acidic residues" evidence="4">
    <location>
        <begin position="499"/>
        <end position="508"/>
    </location>
</feature>
<dbReference type="Pfam" id="PF00394">
    <property type="entry name" value="Cu-oxidase"/>
    <property type="match status" value="1"/>
</dbReference>
<reference evidence="8 9" key="1">
    <citation type="submission" date="2018-01" db="EMBL/GenBank/DDBJ databases">
        <title>Draft genome sequence of Nonomuraea sp. KC333.</title>
        <authorList>
            <person name="Sahin N."/>
            <person name="Saygin H."/>
            <person name="Ay H."/>
        </authorList>
    </citation>
    <scope>NUCLEOTIDE SEQUENCE [LARGE SCALE GENOMIC DNA]</scope>
    <source>
        <strain evidence="8 9">KC333</strain>
    </source>
</reference>
<dbReference type="InterPro" id="IPR045087">
    <property type="entry name" value="Cu-oxidase_fam"/>
</dbReference>
<feature type="domain" description="Plastocyanin-like" evidence="5">
    <location>
        <begin position="171"/>
        <end position="315"/>
    </location>
</feature>
<evidence type="ECO:0000256" key="3">
    <source>
        <dbReference type="ARBA" id="ARBA00023008"/>
    </source>
</evidence>
<feature type="region of interest" description="Disordered" evidence="4">
    <location>
        <begin position="477"/>
        <end position="517"/>
    </location>
</feature>
<comment type="caution">
    <text evidence="8">The sequence shown here is derived from an EMBL/GenBank/DDBJ whole genome shotgun (WGS) entry which is preliminary data.</text>
</comment>
<dbReference type="PROSITE" id="PS00080">
    <property type="entry name" value="MULTICOPPER_OXIDASE2"/>
    <property type="match status" value="1"/>
</dbReference>
<evidence type="ECO:0000256" key="2">
    <source>
        <dbReference type="ARBA" id="ARBA00023002"/>
    </source>
</evidence>
<evidence type="ECO:0000256" key="4">
    <source>
        <dbReference type="SAM" id="MobiDB-lite"/>
    </source>
</evidence>
<keyword evidence="2" id="KW-0560">Oxidoreductase</keyword>
<organism evidence="8 9">
    <name type="scientific">Nonomuraea aridisoli</name>
    <dbReference type="NCBI Taxonomy" id="2070368"/>
    <lineage>
        <taxon>Bacteria</taxon>
        <taxon>Bacillati</taxon>
        <taxon>Actinomycetota</taxon>
        <taxon>Actinomycetes</taxon>
        <taxon>Streptosporangiales</taxon>
        <taxon>Streptosporangiaceae</taxon>
        <taxon>Nonomuraea</taxon>
    </lineage>
</organism>
<evidence type="ECO:0000259" key="7">
    <source>
        <dbReference type="Pfam" id="PF07732"/>
    </source>
</evidence>
<gene>
    <name evidence="8" type="ORF">C1J01_30520</name>
</gene>
<accession>A0A2W2FCK5</accession>
<dbReference type="InterPro" id="IPR011707">
    <property type="entry name" value="Cu-oxidase-like_N"/>
</dbReference>
<dbReference type="PANTHER" id="PTHR11709">
    <property type="entry name" value="MULTI-COPPER OXIDASE"/>
    <property type="match status" value="1"/>
</dbReference>
<dbReference type="OrthoDB" id="345021at2"/>
<dbReference type="CDD" id="cd13861">
    <property type="entry name" value="CuRO_1_CumA_like"/>
    <property type="match status" value="1"/>
</dbReference>
<evidence type="ECO:0000259" key="6">
    <source>
        <dbReference type="Pfam" id="PF07731"/>
    </source>
</evidence>
<dbReference type="SUPFAM" id="SSF49503">
    <property type="entry name" value="Cupredoxins"/>
    <property type="match status" value="3"/>
</dbReference>
<keyword evidence="3" id="KW-0186">Copper</keyword>
<dbReference type="InterPro" id="IPR006311">
    <property type="entry name" value="TAT_signal"/>
</dbReference>
<feature type="compositionally biased region" description="Basic and acidic residues" evidence="4">
    <location>
        <begin position="477"/>
        <end position="491"/>
    </location>
</feature>
<dbReference type="GO" id="GO:0016491">
    <property type="term" value="F:oxidoreductase activity"/>
    <property type="evidence" value="ECO:0007669"/>
    <property type="project" value="UniProtKB-KW"/>
</dbReference>
<sequence length="517" mass="56950">MGGSVVNGSAWGGRLPRRSVIGMFAALGAAPVLGGARASAAARPSWTVLRARPARVDLGRRTVATWAYDDVVPGRLIRATAGGAVRARLVNDLPAPTTVHWHGIRIAFPMDGAPGFSQEATRPGETFDYAFTVPDAGTYFYHSHVGMQNDRGLYGALIVEDPHEPLRYDEEYTVVLDDWLDGVNGTPDDELRRLNASSEHDDNIRSAALGGVAGETLYPYYLVNGRRPSAPVTFSARPGARARFRVINAAADTAFRFAIGGHRLTVTHTDGFPCAPVTVDTVMIGMGERYDVLVTLEDGAFPLVAVAEGKRARAFAVVRTSPRAAAPTPGARVPQLSGRMLTYGDLNARREDQLPTATKSVRVRLGMRPSGNEWTLNGRLANDPLRLRVDEGETLRIIMENESPMWHPMHLHGHTFQVRGRTGRRGPRKDTVNILPRERLRIDVHADNPGEWMFHCHNLYHQEQGMMGVLGYGPQRRDLRMTHNSSDAHGHVDRHKRGDRTDGRGQEKGRRRRHGGH</sequence>
<dbReference type="InterPro" id="IPR033138">
    <property type="entry name" value="Cu_oxidase_CS"/>
</dbReference>
<protein>
    <submittedName>
        <fullName evidence="8">Copper oxidase</fullName>
    </submittedName>
</protein>
<keyword evidence="1" id="KW-0479">Metal-binding</keyword>
<dbReference type="AlphaFoldDB" id="A0A2W2FCK5"/>
<dbReference type="PANTHER" id="PTHR11709:SF394">
    <property type="entry name" value="FI03373P-RELATED"/>
    <property type="match status" value="1"/>
</dbReference>
<evidence type="ECO:0000313" key="9">
    <source>
        <dbReference type="Proteomes" id="UP000249304"/>
    </source>
</evidence>
<dbReference type="Pfam" id="PF07732">
    <property type="entry name" value="Cu-oxidase_3"/>
    <property type="match status" value="1"/>
</dbReference>
<dbReference type="PROSITE" id="PS51318">
    <property type="entry name" value="TAT"/>
    <property type="match status" value="1"/>
</dbReference>
<dbReference type="EMBL" id="POUD01000162">
    <property type="protein sequence ID" value="PZG13244.1"/>
    <property type="molecule type" value="Genomic_DNA"/>
</dbReference>
<dbReference type="Pfam" id="PF07731">
    <property type="entry name" value="Cu-oxidase_2"/>
    <property type="match status" value="1"/>
</dbReference>
<proteinExistence type="predicted"/>
<evidence type="ECO:0000256" key="1">
    <source>
        <dbReference type="ARBA" id="ARBA00022723"/>
    </source>
</evidence>
<dbReference type="Proteomes" id="UP000249304">
    <property type="component" value="Unassembled WGS sequence"/>
</dbReference>